<dbReference type="Proteomes" id="UP000245934">
    <property type="component" value="Unassembled WGS sequence"/>
</dbReference>
<evidence type="ECO:0000313" key="2">
    <source>
        <dbReference type="Proteomes" id="UP000245934"/>
    </source>
</evidence>
<comment type="caution">
    <text evidence="1">The sequence shown here is derived from an EMBL/GenBank/DDBJ whole genome shotgun (WGS) entry which is preliminary data.</text>
</comment>
<name>A0A2V2MYZ1_9EURY</name>
<reference evidence="1 2" key="1">
    <citation type="submission" date="2018-05" db="EMBL/GenBank/DDBJ databases">
        <title>Draft genome of Methanospirillum stamsii Pt1.</title>
        <authorList>
            <person name="Dueholm M.S."/>
            <person name="Nielsen P.H."/>
            <person name="Bakmann L.F."/>
            <person name="Otzen D.E."/>
        </authorList>
    </citation>
    <scope>NUCLEOTIDE SEQUENCE [LARGE SCALE GENOMIC DNA]</scope>
    <source>
        <strain evidence="1 2">Pt1</strain>
    </source>
</reference>
<sequence>MKDQNRTGRIAVWSAIHDLKSQGYLADRCTGTSRTFDLIAWKSTTILALCIRTARKQDITRFHQEISRISALINQKQVPGTIEFWLYHPNGKTRYRIMPGGAMLIREAAA</sequence>
<dbReference type="GeneID" id="97610148"/>
<dbReference type="RefSeq" id="WP_109941227.1">
    <property type="nucleotide sequence ID" value="NZ_CP176366.1"/>
</dbReference>
<evidence type="ECO:0000313" key="1">
    <source>
        <dbReference type="EMBL" id="PWR73152.1"/>
    </source>
</evidence>
<dbReference type="OrthoDB" id="115415at2157"/>
<dbReference type="AlphaFoldDB" id="A0A2V2MYZ1"/>
<keyword evidence="2" id="KW-1185">Reference proteome</keyword>
<protein>
    <submittedName>
        <fullName evidence="1">Uncharacterized protein</fullName>
    </submittedName>
</protein>
<accession>A0A2V2MYZ1</accession>
<proteinExistence type="predicted"/>
<organism evidence="1 2">
    <name type="scientific">Methanospirillum stamsii</name>
    <dbReference type="NCBI Taxonomy" id="1277351"/>
    <lineage>
        <taxon>Archaea</taxon>
        <taxon>Methanobacteriati</taxon>
        <taxon>Methanobacteriota</taxon>
        <taxon>Stenosarchaea group</taxon>
        <taxon>Methanomicrobia</taxon>
        <taxon>Methanomicrobiales</taxon>
        <taxon>Methanospirillaceae</taxon>
        <taxon>Methanospirillum</taxon>
    </lineage>
</organism>
<dbReference type="EMBL" id="QGMZ01000021">
    <property type="protein sequence ID" value="PWR73152.1"/>
    <property type="molecule type" value="Genomic_DNA"/>
</dbReference>
<gene>
    <name evidence="1" type="ORF">DLD82_11290</name>
</gene>